<evidence type="ECO:0000313" key="2">
    <source>
        <dbReference type="EMBL" id="KAL3721253.1"/>
    </source>
</evidence>
<comment type="caution">
    <text evidence="2">The sequence shown here is derived from an EMBL/GenBank/DDBJ whole genome shotgun (WGS) entry which is preliminary data.</text>
</comment>
<protein>
    <submittedName>
        <fullName evidence="2">Uncharacterized protein</fullName>
    </submittedName>
</protein>
<evidence type="ECO:0000256" key="1">
    <source>
        <dbReference type="SAM" id="MobiDB-lite"/>
    </source>
</evidence>
<feature type="compositionally biased region" description="Basic and acidic residues" evidence="1">
    <location>
        <begin position="35"/>
        <end position="48"/>
    </location>
</feature>
<reference evidence="2 3" key="1">
    <citation type="submission" date="2024-11" db="EMBL/GenBank/DDBJ databases">
        <title>Chromosome-level genome assembly of Eucalyptus globulus Labill. provides insights into its genome evolution.</title>
        <authorList>
            <person name="Li X."/>
        </authorList>
    </citation>
    <scope>NUCLEOTIDE SEQUENCE [LARGE SCALE GENOMIC DNA]</scope>
    <source>
        <strain evidence="2">CL2024</strain>
        <tissue evidence="2">Fresh tender leaves</tissue>
    </source>
</reference>
<accession>A0ABD3J700</accession>
<feature type="compositionally biased region" description="Basic and acidic residues" evidence="1">
    <location>
        <begin position="1"/>
        <end position="11"/>
    </location>
</feature>
<evidence type="ECO:0000313" key="3">
    <source>
        <dbReference type="Proteomes" id="UP001634007"/>
    </source>
</evidence>
<dbReference type="EMBL" id="JBJKBG010000010">
    <property type="protein sequence ID" value="KAL3721253.1"/>
    <property type="molecule type" value="Genomic_DNA"/>
</dbReference>
<proteinExistence type="predicted"/>
<organism evidence="2 3">
    <name type="scientific">Eucalyptus globulus</name>
    <name type="common">Tasmanian blue gum</name>
    <dbReference type="NCBI Taxonomy" id="34317"/>
    <lineage>
        <taxon>Eukaryota</taxon>
        <taxon>Viridiplantae</taxon>
        <taxon>Streptophyta</taxon>
        <taxon>Embryophyta</taxon>
        <taxon>Tracheophyta</taxon>
        <taxon>Spermatophyta</taxon>
        <taxon>Magnoliopsida</taxon>
        <taxon>eudicotyledons</taxon>
        <taxon>Gunneridae</taxon>
        <taxon>Pentapetalae</taxon>
        <taxon>rosids</taxon>
        <taxon>malvids</taxon>
        <taxon>Myrtales</taxon>
        <taxon>Myrtaceae</taxon>
        <taxon>Myrtoideae</taxon>
        <taxon>Eucalypteae</taxon>
        <taxon>Eucalyptus</taxon>
    </lineage>
</organism>
<gene>
    <name evidence="2" type="ORF">ACJRO7_005978</name>
</gene>
<sequence length="123" mass="13558">MTRGRAERSREDEEDGGKVQGELYAPEHAIQVTTGDEKMKKKSQTKDDKIKERVLEKLRAMNGVSVSQEAVERVGALEPLHRLKQLLVDIFPILSPATASRMVDDAADEVEALSSTSSPPSKL</sequence>
<name>A0ABD3J700_EUCGL</name>
<dbReference type="Proteomes" id="UP001634007">
    <property type="component" value="Unassembled WGS sequence"/>
</dbReference>
<keyword evidence="3" id="KW-1185">Reference proteome</keyword>
<feature type="region of interest" description="Disordered" evidence="1">
    <location>
        <begin position="1"/>
        <end position="48"/>
    </location>
</feature>
<dbReference type="AlphaFoldDB" id="A0ABD3J700"/>